<evidence type="ECO:0000256" key="8">
    <source>
        <dbReference type="ARBA" id="ARBA00023002"/>
    </source>
</evidence>
<evidence type="ECO:0000256" key="5">
    <source>
        <dbReference type="ARBA" id="ARBA00022692"/>
    </source>
</evidence>
<dbReference type="CDD" id="cd03512">
    <property type="entry name" value="Alkane-hydroxylase"/>
    <property type="match status" value="1"/>
</dbReference>
<evidence type="ECO:0000313" key="15">
    <source>
        <dbReference type="Proteomes" id="UP000054742"/>
    </source>
</evidence>
<dbReference type="EMBL" id="LNXV01000008">
    <property type="protein sequence ID" value="KTC84984.1"/>
    <property type="molecule type" value="Genomic_DNA"/>
</dbReference>
<dbReference type="OrthoDB" id="4759734at2"/>
<dbReference type="Pfam" id="PF00487">
    <property type="entry name" value="FA_desaturase"/>
    <property type="match status" value="1"/>
</dbReference>
<feature type="domain" description="Fatty acid desaturase" evidence="13">
    <location>
        <begin position="100"/>
        <end position="324"/>
    </location>
</feature>
<keyword evidence="11 12" id="KW-0472">Membrane</keyword>
<dbReference type="PANTHER" id="PTHR38674">
    <property type="entry name" value="ALKANE 1-MONOOXYGENASE 1"/>
    <property type="match status" value="1"/>
</dbReference>
<keyword evidence="3" id="KW-1003">Cell membrane</keyword>
<feature type="transmembrane region" description="Helical" evidence="12">
    <location>
        <begin position="7"/>
        <end position="25"/>
    </location>
</feature>
<comment type="subcellular location">
    <subcellularLocation>
        <location evidence="1">Cell inner membrane</location>
        <topology evidence="1">Multi-pass membrane protein</topology>
    </subcellularLocation>
</comment>
<dbReference type="AlphaFoldDB" id="A0A0W0SNN6"/>
<comment type="similarity">
    <text evidence="2">Belongs to the fatty acid desaturase type 1 family. AlkB subfamily.</text>
</comment>
<keyword evidence="9" id="KW-0408">Iron</keyword>
<organism evidence="14 15">
    <name type="scientific">Legionella brunensis</name>
    <dbReference type="NCBI Taxonomy" id="29422"/>
    <lineage>
        <taxon>Bacteria</taxon>
        <taxon>Pseudomonadati</taxon>
        <taxon>Pseudomonadota</taxon>
        <taxon>Gammaproteobacteria</taxon>
        <taxon>Legionellales</taxon>
        <taxon>Legionellaceae</taxon>
        <taxon>Legionella</taxon>
    </lineage>
</organism>
<dbReference type="GO" id="GO:0046872">
    <property type="term" value="F:metal ion binding"/>
    <property type="evidence" value="ECO:0007669"/>
    <property type="project" value="UniProtKB-KW"/>
</dbReference>
<dbReference type="InterPro" id="IPR005804">
    <property type="entry name" value="FA_desaturase_dom"/>
</dbReference>
<feature type="transmembrane region" description="Helical" evidence="12">
    <location>
        <begin position="209"/>
        <end position="227"/>
    </location>
</feature>
<feature type="transmembrane region" description="Helical" evidence="12">
    <location>
        <begin position="319"/>
        <end position="337"/>
    </location>
</feature>
<dbReference type="RefSeq" id="WP_058441273.1">
    <property type="nucleotide sequence ID" value="NZ_CAAAHU010000006.1"/>
</dbReference>
<evidence type="ECO:0000259" key="13">
    <source>
        <dbReference type="Pfam" id="PF00487"/>
    </source>
</evidence>
<keyword evidence="6" id="KW-0479">Metal-binding</keyword>
<evidence type="ECO:0000256" key="12">
    <source>
        <dbReference type="SAM" id="Phobius"/>
    </source>
</evidence>
<evidence type="ECO:0000256" key="6">
    <source>
        <dbReference type="ARBA" id="ARBA00022723"/>
    </source>
</evidence>
<evidence type="ECO:0000256" key="9">
    <source>
        <dbReference type="ARBA" id="ARBA00023004"/>
    </source>
</evidence>
<feature type="transmembrane region" description="Helical" evidence="12">
    <location>
        <begin position="68"/>
        <end position="94"/>
    </location>
</feature>
<name>A0A0W0SNN6_9GAMM</name>
<evidence type="ECO:0000256" key="3">
    <source>
        <dbReference type="ARBA" id="ARBA00022475"/>
    </source>
</evidence>
<reference evidence="14 15" key="1">
    <citation type="submission" date="2015-11" db="EMBL/GenBank/DDBJ databases">
        <title>Genomic analysis of 38 Legionella species identifies large and diverse effector repertoires.</title>
        <authorList>
            <person name="Burstein D."/>
            <person name="Amaro F."/>
            <person name="Zusman T."/>
            <person name="Lifshitz Z."/>
            <person name="Cohen O."/>
            <person name="Gilbert J.A."/>
            <person name="Pupko T."/>
            <person name="Shuman H.A."/>
            <person name="Segal G."/>
        </authorList>
    </citation>
    <scope>NUCLEOTIDE SEQUENCE [LARGE SCALE GENOMIC DNA]</scope>
    <source>
        <strain evidence="14 15">ATCC 43878</strain>
    </source>
</reference>
<evidence type="ECO:0000256" key="11">
    <source>
        <dbReference type="ARBA" id="ARBA00023136"/>
    </source>
</evidence>
<keyword evidence="7 12" id="KW-1133">Transmembrane helix</keyword>
<evidence type="ECO:0000256" key="4">
    <source>
        <dbReference type="ARBA" id="ARBA00022519"/>
    </source>
</evidence>
<proteinExistence type="inferred from homology"/>
<keyword evidence="5 12" id="KW-0812">Transmembrane</keyword>
<feature type="transmembrane region" description="Helical" evidence="12">
    <location>
        <begin position="234"/>
        <end position="253"/>
    </location>
</feature>
<dbReference type="PANTHER" id="PTHR38674:SF1">
    <property type="entry name" value="ALKANE 1-MONOOXYGENASE 1"/>
    <property type="match status" value="1"/>
</dbReference>
<evidence type="ECO:0000256" key="10">
    <source>
        <dbReference type="ARBA" id="ARBA00023033"/>
    </source>
</evidence>
<evidence type="ECO:0000256" key="2">
    <source>
        <dbReference type="ARBA" id="ARBA00010823"/>
    </source>
</evidence>
<dbReference type="GO" id="GO:0004497">
    <property type="term" value="F:monooxygenase activity"/>
    <property type="evidence" value="ECO:0007669"/>
    <property type="project" value="UniProtKB-KW"/>
</dbReference>
<keyword evidence="4" id="KW-0997">Cell inner membrane</keyword>
<dbReference type="GO" id="GO:0006629">
    <property type="term" value="P:lipid metabolic process"/>
    <property type="evidence" value="ECO:0007669"/>
    <property type="project" value="InterPro"/>
</dbReference>
<dbReference type="GO" id="GO:0005886">
    <property type="term" value="C:plasma membrane"/>
    <property type="evidence" value="ECO:0007669"/>
    <property type="project" value="UniProtKB-SubCell"/>
</dbReference>
<keyword evidence="10 14" id="KW-0503">Monooxygenase</keyword>
<dbReference type="InterPro" id="IPR033885">
    <property type="entry name" value="AlkB/XylM"/>
</dbReference>
<protein>
    <submittedName>
        <fullName evidence="14">Alkane-1-monooxygenase</fullName>
    </submittedName>
</protein>
<feature type="transmembrane region" description="Helical" evidence="12">
    <location>
        <begin position="100"/>
        <end position="120"/>
    </location>
</feature>
<dbReference type="Proteomes" id="UP000054742">
    <property type="component" value="Unassembled WGS sequence"/>
</dbReference>
<keyword evidence="15" id="KW-1185">Reference proteome</keyword>
<evidence type="ECO:0000313" key="14">
    <source>
        <dbReference type="EMBL" id="KTC84984.1"/>
    </source>
</evidence>
<evidence type="ECO:0000256" key="7">
    <source>
        <dbReference type="ARBA" id="ARBA00022989"/>
    </source>
</evidence>
<sequence>MSFFKKLSFLFLYLIAPLPLIGFWAGGFYNFMTVAILFAGIPLVDYLITDSHNPTPAQENKLLQDRFFTALTLFYVPVQMLLLLSSIIIITHYSLAWYEWLGLTLSVGLITGGGGINLAHELMHKNTSLQQTMSKLLLATVCYGHFFIEHVRGHHVKVATPEDPASARFGENLYQFLPRSIVGSFKSACRLEKKRLVQKDYSLWSYHNQFWWIIGIPILIALACFFYGGLPATLFFLGQSIVAFILLEIVNYIEHYGLERNLLSNGHYERVSPRHAWNAHHWLSNILLFHLQRHSDHHAHGARPYQILRHLEESPQLPSGYLGMMLLALIPPLWYAVMNKRVMAYRKQNLVSST</sequence>
<keyword evidence="8" id="KW-0560">Oxidoreductase</keyword>
<dbReference type="PATRIC" id="fig|29422.6.peg.1270"/>
<comment type="caution">
    <text evidence="14">The sequence shown here is derived from an EMBL/GenBank/DDBJ whole genome shotgun (WGS) entry which is preliminary data.</text>
</comment>
<accession>A0A0W0SNN6</accession>
<gene>
    <name evidence="14" type="ORF">Lbru_1199</name>
</gene>
<evidence type="ECO:0000256" key="1">
    <source>
        <dbReference type="ARBA" id="ARBA00004429"/>
    </source>
</evidence>
<dbReference type="STRING" id="29422.Lbru_1199"/>